<evidence type="ECO:0000259" key="1">
    <source>
        <dbReference type="Pfam" id="PF01902"/>
    </source>
</evidence>
<protein>
    <submittedName>
        <fullName evidence="2">Diphthine--ammonia ligase</fullName>
        <ecNumber evidence="2">6.3.1.14</ecNumber>
    </submittedName>
</protein>
<dbReference type="CDD" id="cd01994">
    <property type="entry name" value="AANH_PF0828-like"/>
    <property type="match status" value="1"/>
</dbReference>
<reference evidence="2" key="2">
    <citation type="submission" date="2022-06" db="EMBL/GenBank/DDBJ databases">
        <title>Xiashengella guii gen. nov. sp. nov., a bacterium isolated form anaerobic digestion tank.</title>
        <authorList>
            <person name="Huang H."/>
        </authorList>
    </citation>
    <scope>NUCLEOTIDE SEQUENCE</scope>
    <source>
        <strain evidence="2">Ai-910</strain>
    </source>
</reference>
<dbReference type="InterPro" id="IPR030662">
    <property type="entry name" value="DPH6/MJ0570"/>
</dbReference>
<gene>
    <name evidence="2" type="ORF">M9189_03640</name>
</gene>
<name>A0A9J6ZR53_9BACT</name>
<dbReference type="EC" id="6.3.1.14" evidence="2"/>
<dbReference type="AlphaFoldDB" id="A0A9J6ZR53"/>
<dbReference type="InterPro" id="IPR014729">
    <property type="entry name" value="Rossmann-like_a/b/a_fold"/>
</dbReference>
<feature type="domain" description="Diphthamide synthase" evidence="1">
    <location>
        <begin position="1"/>
        <end position="196"/>
    </location>
</feature>
<dbReference type="Gene3D" id="3.40.50.620">
    <property type="entry name" value="HUPs"/>
    <property type="match status" value="1"/>
</dbReference>
<reference evidence="2" key="1">
    <citation type="submission" date="2022-05" db="EMBL/GenBank/DDBJ databases">
        <authorList>
            <person name="Sun X."/>
        </authorList>
    </citation>
    <scope>NUCLEOTIDE SEQUENCE</scope>
    <source>
        <strain evidence="2">Ai-910</strain>
    </source>
</reference>
<dbReference type="SUPFAM" id="SSF52402">
    <property type="entry name" value="Adenine nucleotide alpha hydrolases-like"/>
    <property type="match status" value="1"/>
</dbReference>
<proteinExistence type="predicted"/>
<organism evidence="2 3">
    <name type="scientific">Xiashengella succiniciproducens</name>
    <dbReference type="NCBI Taxonomy" id="2949635"/>
    <lineage>
        <taxon>Bacteria</taxon>
        <taxon>Pseudomonadati</taxon>
        <taxon>Bacteroidota</taxon>
        <taxon>Bacteroidia</taxon>
        <taxon>Marinilabiliales</taxon>
        <taxon>Marinilabiliaceae</taxon>
        <taxon>Xiashengella</taxon>
    </lineage>
</organism>
<dbReference type="Gene3D" id="3.90.1490.10">
    <property type="entry name" value="putative n-type atp pyrophosphatase, domain 2"/>
    <property type="match status" value="1"/>
</dbReference>
<dbReference type="GO" id="GO:0017178">
    <property type="term" value="F:diphthine-ammonia ligase activity"/>
    <property type="evidence" value="ECO:0007669"/>
    <property type="project" value="UniProtKB-EC"/>
</dbReference>
<evidence type="ECO:0000313" key="2">
    <source>
        <dbReference type="EMBL" id="URW80444.1"/>
    </source>
</evidence>
<dbReference type="PIRSF" id="PIRSF039123">
    <property type="entry name" value="Diphthamide_synthase"/>
    <property type="match status" value="1"/>
</dbReference>
<accession>A0A9J6ZR53</accession>
<dbReference type="PANTHER" id="PTHR12196">
    <property type="entry name" value="DOMAIN OF UNKNOWN FUNCTION 71 DUF71 -CONTAINING PROTEIN"/>
    <property type="match status" value="1"/>
</dbReference>
<dbReference type="EMBL" id="CP098400">
    <property type="protein sequence ID" value="URW80444.1"/>
    <property type="molecule type" value="Genomic_DNA"/>
</dbReference>
<dbReference type="KEGG" id="alkq:M9189_03640"/>
<dbReference type="Pfam" id="PF01902">
    <property type="entry name" value="Diphthami_syn_2"/>
    <property type="match status" value="1"/>
</dbReference>
<dbReference type="NCBIfam" id="TIGR00290">
    <property type="entry name" value="MJ0570_dom"/>
    <property type="match status" value="1"/>
</dbReference>
<dbReference type="GO" id="GO:0017183">
    <property type="term" value="P:protein histidyl modification to diphthamide"/>
    <property type="evidence" value="ECO:0007669"/>
    <property type="project" value="TreeGrafter"/>
</dbReference>
<keyword evidence="2" id="KW-0436">Ligase</keyword>
<dbReference type="RefSeq" id="WP_250724658.1">
    <property type="nucleotide sequence ID" value="NZ_CP098400.1"/>
</dbReference>
<dbReference type="InterPro" id="IPR002761">
    <property type="entry name" value="Diphthami_syn_dom"/>
</dbReference>
<sequence length="215" mass="24404">MKAFASWSGGKDCMLAVYRYLQTNDHEMACLVNMCDADGEQSRSHGIHKRFIQSQARAMNLPIVQQAVDARGYESCFKAVVNELKKEGVTAGVFGDIYLVEHRQWIERVCEDLDVAPIFPLWENDTQALLMEFVELGFKALTVAVHKNKLGEHWVGRELDLSFFKEITAIADIDPCAENGEYHSFVYDGPLFSHPVAFEKGTPNEKDYHVFLPLK</sequence>
<dbReference type="Proteomes" id="UP001056426">
    <property type="component" value="Chromosome"/>
</dbReference>
<evidence type="ECO:0000313" key="3">
    <source>
        <dbReference type="Proteomes" id="UP001056426"/>
    </source>
</evidence>
<dbReference type="PANTHER" id="PTHR12196:SF2">
    <property type="entry name" value="DIPHTHINE--AMMONIA LIGASE"/>
    <property type="match status" value="1"/>
</dbReference>
<keyword evidence="3" id="KW-1185">Reference proteome</keyword>